<evidence type="ECO:0000313" key="2">
    <source>
        <dbReference type="Proteomes" id="UP001251374"/>
    </source>
</evidence>
<accession>A0ABU1HDV7</accession>
<keyword evidence="2" id="KW-1185">Reference proteome</keyword>
<dbReference type="Proteomes" id="UP001251374">
    <property type="component" value="Unassembled WGS sequence"/>
</dbReference>
<protein>
    <submittedName>
        <fullName evidence="1">Uncharacterized protein</fullName>
    </submittedName>
</protein>
<dbReference type="EMBL" id="JARWAM010000006">
    <property type="protein sequence ID" value="MDR5905668.1"/>
    <property type="molecule type" value="Genomic_DNA"/>
</dbReference>
<sequence length="434" mass="48604">MDANDILKAISKNLSERKSAAALSNYEVLCNNIGHLNRSLEESLSQLVGILETVAAEFSNESRLAAEYQHGEAKAPFTAVIPTILRNSLSILRKFVQQASPDDRNGVTVDTVGQLRRSFDDYNELATTTRQLVDSLVSDGYQMLKLEAEELNYHVLVSLNSFDRFATRSIRQALFNQEVEDTLNEFRQLSFSQWKNSAITRCQQPTFANKVDYILGIVGPASNPNLSDTLKNLFKFSSEFTHIGYVSTFFTSGQESEVIFGDDQGPYLPSTENFSELKYEMLDAIIQLLSDVYLPCLVRALQGILVPDAADPLRQALEDISNAQKQALASRNCEYYFFVKSGLIGSEQSLPLTCRCGQTRNWKPPHNTSDLFCRSCGSSFRLLEIEGDGGYVFTSEGPIKIVGCNVPDFNDLPLEEQRKMLAKMNEVIRTQNRS</sequence>
<comment type="caution">
    <text evidence="1">The sequence shown here is derived from an EMBL/GenBank/DDBJ whole genome shotgun (WGS) entry which is preliminary data.</text>
</comment>
<reference evidence="1 2" key="1">
    <citation type="submission" date="2023-04" db="EMBL/GenBank/DDBJ databases">
        <title>A long-awaited taxogenomic arrangement of the family Halomonadaceae.</title>
        <authorList>
            <person name="De La Haba R."/>
            <person name="Chuvochina M."/>
            <person name="Wittouck S."/>
            <person name="Arahal D.R."/>
            <person name="Sanchez-Porro C."/>
            <person name="Hugenholtz P."/>
            <person name="Ventosa A."/>
        </authorList>
    </citation>
    <scope>NUCLEOTIDE SEQUENCE [LARGE SCALE GENOMIC DNA]</scope>
    <source>
        <strain evidence="1 2">DSM 26770</strain>
    </source>
</reference>
<name>A0ABU1HDV7_9GAMM</name>
<gene>
    <name evidence="1" type="ORF">QC821_10320</name>
</gene>
<evidence type="ECO:0000313" key="1">
    <source>
        <dbReference type="EMBL" id="MDR5905668.1"/>
    </source>
</evidence>
<organism evidence="1 2">
    <name type="scientific">Franzmannia qiaohouensis</name>
    <dbReference type="NCBI Taxonomy" id="1329370"/>
    <lineage>
        <taxon>Bacteria</taxon>
        <taxon>Pseudomonadati</taxon>
        <taxon>Pseudomonadota</taxon>
        <taxon>Gammaproteobacteria</taxon>
        <taxon>Oceanospirillales</taxon>
        <taxon>Halomonadaceae</taxon>
        <taxon>Franzmannia</taxon>
    </lineage>
</organism>
<dbReference type="RefSeq" id="WP_309720631.1">
    <property type="nucleotide sequence ID" value="NZ_JARWAM010000006.1"/>
</dbReference>
<proteinExistence type="predicted"/>